<feature type="repeat" description="Solcar" evidence="9">
    <location>
        <begin position="111"/>
        <end position="202"/>
    </location>
</feature>
<keyword evidence="13" id="KW-1185">Reference proteome</keyword>
<evidence type="ECO:0000313" key="12">
    <source>
        <dbReference type="EMBL" id="KNC48834.1"/>
    </source>
</evidence>
<evidence type="ECO:0000256" key="8">
    <source>
        <dbReference type="ARBA" id="ARBA00023136"/>
    </source>
</evidence>
<keyword evidence="3 10" id="KW-0813">Transport</keyword>
<dbReference type="Proteomes" id="UP000054408">
    <property type="component" value="Unassembled WGS sequence"/>
</dbReference>
<proteinExistence type="inferred from homology"/>
<evidence type="ECO:0000256" key="3">
    <source>
        <dbReference type="ARBA" id="ARBA00022448"/>
    </source>
</evidence>
<dbReference type="Pfam" id="PF00153">
    <property type="entry name" value="Mito_carr"/>
    <property type="match status" value="3"/>
</dbReference>
<gene>
    <name evidence="12" type="ORF">AMSG_04579</name>
</gene>
<comment type="subcellular location">
    <subcellularLocation>
        <location evidence="1">Mitochondrion membrane</location>
        <topology evidence="1">Multi-pass membrane protein</topology>
    </subcellularLocation>
</comment>
<dbReference type="STRING" id="461836.A0A0L0D911"/>
<dbReference type="PANTHER" id="PTHR45624">
    <property type="entry name" value="MITOCHONDRIAL BASIC AMINO ACIDS TRANSPORTER-RELATED"/>
    <property type="match status" value="1"/>
</dbReference>
<sequence length="305" mass="31885">MAAEPSSTVASIAAVPWWHSVVAGNMGGIVGLAISFPLDTLKVRMMMEPDKYVSLGATLRSMVASEGPASLYRGLTAPVAGYGVINAVAFGSFEWAKSWLDEVVDETRAGSMAQVVIPAAAFAGLVQSFVRGPVELAKTVQQAWHNPGNARAPPFKSAFHGIAHVVRNDGPSALFRGLGATIAREVPQYAIYYPTYALLKPALTDALPSKYAPVAVAAAGALAGSAQWVPTIPVDVIKTRMQGAPAGTYTSVVHCARTLWAEQGLATFFKGTAPALIRAAPLHAGVFLGYDTTMKLLASTSTASQ</sequence>
<evidence type="ECO:0000256" key="5">
    <source>
        <dbReference type="ARBA" id="ARBA00022737"/>
    </source>
</evidence>
<feature type="transmembrane region" description="Helical" evidence="11">
    <location>
        <begin position="17"/>
        <end position="38"/>
    </location>
</feature>
<reference evidence="12 13" key="1">
    <citation type="submission" date="2010-05" db="EMBL/GenBank/DDBJ databases">
        <title>The Genome Sequence of Thecamonas trahens ATCC 50062.</title>
        <authorList>
            <consortium name="The Broad Institute Genome Sequencing Platform"/>
            <person name="Russ C."/>
            <person name="Cuomo C."/>
            <person name="Shea T."/>
            <person name="Young S.K."/>
            <person name="Zeng Q."/>
            <person name="Koehrsen M."/>
            <person name="Haas B."/>
            <person name="Borodovsky M."/>
            <person name="Guigo R."/>
            <person name="Alvarado L."/>
            <person name="Berlin A."/>
            <person name="Bochicchio J."/>
            <person name="Borenstein D."/>
            <person name="Chapman S."/>
            <person name="Chen Z."/>
            <person name="Freedman E."/>
            <person name="Gellesch M."/>
            <person name="Goldberg J."/>
            <person name="Griggs A."/>
            <person name="Gujja S."/>
            <person name="Heilman E."/>
            <person name="Heiman D."/>
            <person name="Hepburn T."/>
            <person name="Howarth C."/>
            <person name="Jen D."/>
            <person name="Larson L."/>
            <person name="Mehta T."/>
            <person name="Park D."/>
            <person name="Pearson M."/>
            <person name="Roberts A."/>
            <person name="Saif S."/>
            <person name="Shenoy N."/>
            <person name="Sisk P."/>
            <person name="Stolte C."/>
            <person name="Sykes S."/>
            <person name="Thomson T."/>
            <person name="Walk T."/>
            <person name="White J."/>
            <person name="Yandava C."/>
            <person name="Burger G."/>
            <person name="Gray M.W."/>
            <person name="Holland P.W.H."/>
            <person name="King N."/>
            <person name="Lang F.B.F."/>
            <person name="Roger A.J."/>
            <person name="Ruiz-Trillo I."/>
            <person name="Lander E."/>
            <person name="Nusbaum C."/>
        </authorList>
    </citation>
    <scope>NUCLEOTIDE SEQUENCE [LARGE SCALE GENOMIC DNA]</scope>
    <source>
        <strain evidence="12 13">ATCC 50062</strain>
    </source>
</reference>
<accession>A0A0L0D911</accession>
<evidence type="ECO:0000256" key="4">
    <source>
        <dbReference type="ARBA" id="ARBA00022692"/>
    </source>
</evidence>
<keyword evidence="4 9" id="KW-0812">Transmembrane</keyword>
<keyword evidence="6 11" id="KW-1133">Transmembrane helix</keyword>
<evidence type="ECO:0000313" key="13">
    <source>
        <dbReference type="Proteomes" id="UP000054408"/>
    </source>
</evidence>
<protein>
    <submittedName>
        <fullName evidence="12">Carnitine/acylcarnitine</fullName>
    </submittedName>
</protein>
<evidence type="ECO:0000256" key="9">
    <source>
        <dbReference type="PROSITE-ProRule" id="PRU00282"/>
    </source>
</evidence>
<evidence type="ECO:0000256" key="2">
    <source>
        <dbReference type="ARBA" id="ARBA00006375"/>
    </source>
</evidence>
<dbReference type="EMBL" id="GL349452">
    <property type="protein sequence ID" value="KNC48834.1"/>
    <property type="molecule type" value="Genomic_DNA"/>
</dbReference>
<dbReference type="eggNOG" id="KOG0762">
    <property type="taxonomic scope" value="Eukaryota"/>
</dbReference>
<organism evidence="12 13">
    <name type="scientific">Thecamonas trahens ATCC 50062</name>
    <dbReference type="NCBI Taxonomy" id="461836"/>
    <lineage>
        <taxon>Eukaryota</taxon>
        <taxon>Apusozoa</taxon>
        <taxon>Apusomonadida</taxon>
        <taxon>Apusomonadidae</taxon>
        <taxon>Thecamonas</taxon>
    </lineage>
</organism>
<dbReference type="PROSITE" id="PS50920">
    <property type="entry name" value="SOLCAR"/>
    <property type="match status" value="3"/>
</dbReference>
<dbReference type="GeneID" id="25564116"/>
<dbReference type="InterPro" id="IPR018108">
    <property type="entry name" value="MCP_transmembrane"/>
</dbReference>
<dbReference type="RefSeq" id="XP_013758254.1">
    <property type="nucleotide sequence ID" value="XM_013902800.1"/>
</dbReference>
<dbReference type="GO" id="GO:0031966">
    <property type="term" value="C:mitochondrial membrane"/>
    <property type="evidence" value="ECO:0007669"/>
    <property type="project" value="UniProtKB-SubCell"/>
</dbReference>
<dbReference type="AlphaFoldDB" id="A0A0L0D911"/>
<evidence type="ECO:0000256" key="7">
    <source>
        <dbReference type="ARBA" id="ARBA00023128"/>
    </source>
</evidence>
<feature type="repeat" description="Solcar" evidence="9">
    <location>
        <begin position="15"/>
        <end position="99"/>
    </location>
</feature>
<dbReference type="SUPFAM" id="SSF103506">
    <property type="entry name" value="Mitochondrial carrier"/>
    <property type="match status" value="1"/>
</dbReference>
<dbReference type="InterPro" id="IPR023395">
    <property type="entry name" value="MCP_dom_sf"/>
</dbReference>
<feature type="repeat" description="Solcar" evidence="9">
    <location>
        <begin position="211"/>
        <end position="296"/>
    </location>
</feature>
<evidence type="ECO:0000256" key="1">
    <source>
        <dbReference type="ARBA" id="ARBA00004225"/>
    </source>
</evidence>
<dbReference type="GO" id="GO:0022857">
    <property type="term" value="F:transmembrane transporter activity"/>
    <property type="evidence" value="ECO:0007669"/>
    <property type="project" value="TreeGrafter"/>
</dbReference>
<dbReference type="OMA" id="ITSWIVT"/>
<keyword evidence="8 9" id="KW-0472">Membrane</keyword>
<name>A0A0L0D911_THETB</name>
<keyword evidence="5" id="KW-0677">Repeat</keyword>
<evidence type="ECO:0000256" key="10">
    <source>
        <dbReference type="RuleBase" id="RU000488"/>
    </source>
</evidence>
<keyword evidence="7" id="KW-0496">Mitochondrion</keyword>
<dbReference type="PANTHER" id="PTHR45624:SF10">
    <property type="entry name" value="SLC (SOLUTE CARRIER) HOMOLOG"/>
    <property type="match status" value="1"/>
</dbReference>
<evidence type="ECO:0000256" key="6">
    <source>
        <dbReference type="ARBA" id="ARBA00022989"/>
    </source>
</evidence>
<dbReference type="OrthoDB" id="14252at2759"/>
<comment type="similarity">
    <text evidence="2 10">Belongs to the mitochondrial carrier (TC 2.A.29) family.</text>
</comment>
<evidence type="ECO:0000256" key="11">
    <source>
        <dbReference type="SAM" id="Phobius"/>
    </source>
</evidence>
<dbReference type="Gene3D" id="1.50.40.10">
    <property type="entry name" value="Mitochondrial carrier domain"/>
    <property type="match status" value="2"/>
</dbReference>
<dbReference type="InterPro" id="IPR050567">
    <property type="entry name" value="Mitochondrial_Carrier"/>
</dbReference>